<dbReference type="RefSeq" id="WP_072623703.1">
    <property type="nucleotide sequence ID" value="NZ_CP013290.1"/>
</dbReference>
<dbReference type="Pfam" id="PF13191">
    <property type="entry name" value="AAA_16"/>
    <property type="match status" value="1"/>
</dbReference>
<dbReference type="PANTHER" id="PTHR34301">
    <property type="entry name" value="DNA-BINDING PROTEIN-RELATED"/>
    <property type="match status" value="1"/>
</dbReference>
<proteinExistence type="predicted"/>
<sequence>MVQPSPYTPGEIAHDVPGRADHLDRVADLLAAMSARRRLAGRVHVFVGPRGVGKTSLLREAQRQAQAAGHATVFVTAGHGDLVASLVEALGLGPLRWQPHTVASRLREIGVSVGLPGAKVEATFAPGEGATVVRRLEDLFRATAREVLDDAGAGAVIFVDELQAADRNGIQALAYAWQHLQAEPEGVPIALVCAGLGHTEDVVTDAASFAERFAYRQLGSLDEAATREAVTAPATALGVSWETAAVTEVVQRTQGYPYFVQLHADGVWRAAGRPDAGAVLTVDHVDSARAGIAEDLDALYRSRWSKASPSEQRFLTAMAGAHEPVVRRGDIAATLGVTTGSLGMARRSLMDKGLVEVAGHGLLSFTVPGFRDFVRESADVDEGRSR</sequence>
<dbReference type="KEGG" id="jte:ASJ30_02445"/>
<dbReference type="AlphaFoldDB" id="A0A1L3MDV4"/>
<evidence type="ECO:0000259" key="1">
    <source>
        <dbReference type="SMART" id="SM00382"/>
    </source>
</evidence>
<organism evidence="2 3">
    <name type="scientific">Janibacter indicus</name>
    <dbReference type="NCBI Taxonomy" id="857417"/>
    <lineage>
        <taxon>Bacteria</taxon>
        <taxon>Bacillati</taxon>
        <taxon>Actinomycetota</taxon>
        <taxon>Actinomycetes</taxon>
        <taxon>Micrococcales</taxon>
        <taxon>Intrasporangiaceae</taxon>
        <taxon>Janibacter</taxon>
    </lineage>
</organism>
<dbReference type="Gene3D" id="3.40.50.300">
    <property type="entry name" value="P-loop containing nucleotide triphosphate hydrolases"/>
    <property type="match status" value="1"/>
</dbReference>
<dbReference type="InterPro" id="IPR003593">
    <property type="entry name" value="AAA+_ATPase"/>
</dbReference>
<dbReference type="PANTHER" id="PTHR34301:SF8">
    <property type="entry name" value="ATPASE DOMAIN-CONTAINING PROTEIN"/>
    <property type="match status" value="1"/>
</dbReference>
<dbReference type="InterPro" id="IPR027417">
    <property type="entry name" value="P-loop_NTPase"/>
</dbReference>
<dbReference type="SMART" id="SM00382">
    <property type="entry name" value="AAA"/>
    <property type="match status" value="1"/>
</dbReference>
<reference evidence="2 3" key="1">
    <citation type="submission" date="2015-11" db="EMBL/GenBank/DDBJ databases">
        <authorList>
            <person name="Zhang Y."/>
            <person name="Guo Z."/>
        </authorList>
    </citation>
    <scope>NUCLEOTIDE SEQUENCE [LARGE SCALE GENOMIC DNA]</scope>
    <source>
        <strain evidence="2 3">YFY001</strain>
    </source>
</reference>
<evidence type="ECO:0000313" key="3">
    <source>
        <dbReference type="Proteomes" id="UP000182938"/>
    </source>
</evidence>
<evidence type="ECO:0000313" key="2">
    <source>
        <dbReference type="EMBL" id="APH00528.1"/>
    </source>
</evidence>
<accession>A0A1L3MDV4</accession>
<feature type="domain" description="AAA+ ATPase" evidence="1">
    <location>
        <begin position="40"/>
        <end position="223"/>
    </location>
</feature>
<dbReference type="InterPro" id="IPR041664">
    <property type="entry name" value="AAA_16"/>
</dbReference>
<name>A0A1L3MDV4_9MICO</name>
<dbReference type="Proteomes" id="UP000182938">
    <property type="component" value="Chromosome"/>
</dbReference>
<dbReference type="EMBL" id="CP013290">
    <property type="protein sequence ID" value="APH00528.1"/>
    <property type="molecule type" value="Genomic_DNA"/>
</dbReference>
<gene>
    <name evidence="2" type="ORF">ASJ30_02445</name>
</gene>
<dbReference type="SUPFAM" id="SSF52540">
    <property type="entry name" value="P-loop containing nucleoside triphosphate hydrolases"/>
    <property type="match status" value="1"/>
</dbReference>
<protein>
    <recommendedName>
        <fullName evidence="1">AAA+ ATPase domain-containing protein</fullName>
    </recommendedName>
</protein>
<keyword evidence="3" id="KW-1185">Reference proteome</keyword>